<comment type="caution">
    <text evidence="1">The sequence shown here is derived from an EMBL/GenBank/DDBJ whole genome shotgun (WGS) entry which is preliminary data.</text>
</comment>
<evidence type="ECO:0000313" key="2">
    <source>
        <dbReference type="Proteomes" id="UP001163321"/>
    </source>
</evidence>
<dbReference type="EMBL" id="CM047582">
    <property type="protein sequence ID" value="KAI9914500.1"/>
    <property type="molecule type" value="Genomic_DNA"/>
</dbReference>
<sequence length="429" mass="48147">MASRFWAGSSSSEEESDVSDVSDVETSQQQAARAASRWAVQSDSESDEEVRVVKSAKDKALEQMERNCTGIKNHMKINDWTQIQSEFDELVKQVERARKTMPSLPTFFLRTMVALEDFLAEKVKNRAEQKKMSKENSKALIRMKGKLKKQLEPMRKEIDEFRLNPVDSSEESESESSDESSSSAEESSAVSTSASSKSEASSDESASEDEKFHERLVFEGPPENPRDHVVAAAKFLAQGSWHKSAELLVNLPVWDLFPGTNVNQRVKSMVQHKMQVEALRTYLLAFSTEYDSVSLARLMEMFDLDEKTVHSIVSKMMINEELEGAWDQSSQAIILYKTERSTLQTLAVQYADKLSQIVENNERMMDLRSSTGKEEWNNRRGGADGRRGGARIGFSMSSGRRGDTQSGRGGFRPRRGGGGGGRGPRQQRQ</sequence>
<reference evidence="1 2" key="1">
    <citation type="journal article" date="2022" name="bioRxiv">
        <title>The genome of the oomycete Peronosclerospora sorghi, a cosmopolitan pathogen of maize and sorghum, is inflated with dispersed pseudogenes.</title>
        <authorList>
            <person name="Fletcher K."/>
            <person name="Martin F."/>
            <person name="Isakeit T."/>
            <person name="Cavanaugh K."/>
            <person name="Magill C."/>
            <person name="Michelmore R."/>
        </authorList>
    </citation>
    <scope>NUCLEOTIDE SEQUENCE [LARGE SCALE GENOMIC DNA]</scope>
    <source>
        <strain evidence="1">P6</strain>
    </source>
</reference>
<gene>
    <name evidence="1" type="ORF">PsorP6_008258</name>
</gene>
<evidence type="ECO:0000313" key="1">
    <source>
        <dbReference type="EMBL" id="KAI9914500.1"/>
    </source>
</evidence>
<name>A0ACC0W6Q0_9STRA</name>
<accession>A0ACC0W6Q0</accession>
<organism evidence="1 2">
    <name type="scientific">Peronosclerospora sorghi</name>
    <dbReference type="NCBI Taxonomy" id="230839"/>
    <lineage>
        <taxon>Eukaryota</taxon>
        <taxon>Sar</taxon>
        <taxon>Stramenopiles</taxon>
        <taxon>Oomycota</taxon>
        <taxon>Peronosporomycetes</taxon>
        <taxon>Peronosporales</taxon>
        <taxon>Peronosporaceae</taxon>
        <taxon>Peronosclerospora</taxon>
    </lineage>
</organism>
<dbReference type="Proteomes" id="UP001163321">
    <property type="component" value="Chromosome 3"/>
</dbReference>
<protein>
    <submittedName>
        <fullName evidence="1">Uncharacterized protein</fullName>
    </submittedName>
</protein>
<keyword evidence="2" id="KW-1185">Reference proteome</keyword>
<proteinExistence type="predicted"/>